<dbReference type="OrthoDB" id="2014217at2759"/>
<dbReference type="PANTHER" id="PTHR31172:SF3">
    <property type="entry name" value="STOMATAL CLOSURE-RELATED ACTIN-BINDING PROTEIN 1"/>
    <property type="match status" value="1"/>
</dbReference>
<evidence type="ECO:0000259" key="5">
    <source>
        <dbReference type="Pfam" id="PF17684"/>
    </source>
</evidence>
<dbReference type="InterPro" id="IPR032015">
    <property type="entry name" value="SCAB-Ig"/>
</dbReference>
<feature type="domain" description="Stomatal closure-related actin-binding protein PH" evidence="5">
    <location>
        <begin position="370"/>
        <end position="469"/>
    </location>
</feature>
<protein>
    <submittedName>
        <fullName evidence="6">Stomatal closure-related actin-binding protein 1</fullName>
    </submittedName>
</protein>
<dbReference type="EMBL" id="JAAIUW010000009">
    <property type="protein sequence ID" value="KAF7815603.1"/>
    <property type="molecule type" value="Genomic_DNA"/>
</dbReference>
<evidence type="ECO:0000259" key="4">
    <source>
        <dbReference type="Pfam" id="PF16712"/>
    </source>
</evidence>
<feature type="domain" description="Stomatal closure-related actin-binding protein actin-binding" evidence="3">
    <location>
        <begin position="43"/>
        <end position="85"/>
    </location>
</feature>
<dbReference type="Pfam" id="PF17684">
    <property type="entry name" value="SCAB-PH"/>
    <property type="match status" value="1"/>
</dbReference>
<evidence type="ECO:0000256" key="1">
    <source>
        <dbReference type="SAM" id="Coils"/>
    </source>
</evidence>
<dbReference type="Gene3D" id="2.30.29.140">
    <property type="match status" value="1"/>
</dbReference>
<dbReference type="InterPro" id="IPR039640">
    <property type="entry name" value="SCAB"/>
</dbReference>
<evidence type="ECO:0000313" key="7">
    <source>
        <dbReference type="Proteomes" id="UP000634136"/>
    </source>
</evidence>
<dbReference type="Gene3D" id="1.20.5.440">
    <property type="entry name" value="ATP synthase delta/epsilon subunit, C-terminal domain"/>
    <property type="match status" value="1"/>
</dbReference>
<dbReference type="GO" id="GO:0010119">
    <property type="term" value="P:regulation of stomatal movement"/>
    <property type="evidence" value="ECO:0007669"/>
    <property type="project" value="InterPro"/>
</dbReference>
<dbReference type="GO" id="GO:0007015">
    <property type="term" value="P:actin filament organization"/>
    <property type="evidence" value="ECO:0007669"/>
    <property type="project" value="InterPro"/>
</dbReference>
<feature type="coiled-coil region" evidence="1">
    <location>
        <begin position="170"/>
        <end position="255"/>
    </location>
</feature>
<dbReference type="Pfam" id="PF16711">
    <property type="entry name" value="SCAB-ABD"/>
    <property type="match status" value="1"/>
</dbReference>
<reference evidence="6" key="1">
    <citation type="submission" date="2020-09" db="EMBL/GenBank/DDBJ databases">
        <title>Genome-Enabled Discovery of Anthraquinone Biosynthesis in Senna tora.</title>
        <authorList>
            <person name="Kang S.-H."/>
            <person name="Pandey R.P."/>
            <person name="Lee C.-M."/>
            <person name="Sim J.-S."/>
            <person name="Jeong J.-T."/>
            <person name="Choi B.-S."/>
            <person name="Jung M."/>
            <person name="Ginzburg D."/>
            <person name="Zhao K."/>
            <person name="Won S.Y."/>
            <person name="Oh T.-J."/>
            <person name="Yu Y."/>
            <person name="Kim N.-H."/>
            <person name="Lee O.R."/>
            <person name="Lee T.-H."/>
            <person name="Bashyal P."/>
            <person name="Kim T.-S."/>
            <person name="Lee W.-H."/>
            <person name="Kawkins C."/>
            <person name="Kim C.-K."/>
            <person name="Kim J.S."/>
            <person name="Ahn B.O."/>
            <person name="Rhee S.Y."/>
            <person name="Sohng J.K."/>
        </authorList>
    </citation>
    <scope>NUCLEOTIDE SEQUENCE</scope>
    <source>
        <tissue evidence="6">Leaf</tissue>
    </source>
</reference>
<dbReference type="CDD" id="cd13232">
    <property type="entry name" value="Ig-PH_SCAB1"/>
    <property type="match status" value="1"/>
</dbReference>
<accession>A0A834T3E5</accession>
<evidence type="ECO:0000259" key="2">
    <source>
        <dbReference type="Pfam" id="PF16709"/>
    </source>
</evidence>
<dbReference type="GO" id="GO:0003779">
    <property type="term" value="F:actin binding"/>
    <property type="evidence" value="ECO:0007669"/>
    <property type="project" value="InterPro"/>
</dbReference>
<keyword evidence="7" id="KW-1185">Reference proteome</keyword>
<dbReference type="InterPro" id="IPR032009">
    <property type="entry name" value="SCAB_CC"/>
</dbReference>
<name>A0A834T3E5_9FABA</name>
<comment type="caution">
    <text evidence="6">The sequence shown here is derived from an EMBL/GenBank/DDBJ whole genome shotgun (WGS) entry which is preliminary data.</text>
</comment>
<feature type="domain" description="Stomatal closure-related actin-binding protein Ig" evidence="2">
    <location>
        <begin position="270"/>
        <end position="367"/>
    </location>
</feature>
<dbReference type="Proteomes" id="UP000634136">
    <property type="component" value="Unassembled WGS sequence"/>
</dbReference>
<dbReference type="PANTHER" id="PTHR31172">
    <property type="entry name" value="STOMATAL CLOSURE-RELATED ACTIN-BINDING PROTEIN 1"/>
    <property type="match status" value="1"/>
</dbReference>
<dbReference type="Pfam" id="PF16709">
    <property type="entry name" value="SCAB-Ig"/>
    <property type="match status" value="1"/>
</dbReference>
<organism evidence="6 7">
    <name type="scientific">Senna tora</name>
    <dbReference type="NCBI Taxonomy" id="362788"/>
    <lineage>
        <taxon>Eukaryota</taxon>
        <taxon>Viridiplantae</taxon>
        <taxon>Streptophyta</taxon>
        <taxon>Embryophyta</taxon>
        <taxon>Tracheophyta</taxon>
        <taxon>Spermatophyta</taxon>
        <taxon>Magnoliopsida</taxon>
        <taxon>eudicotyledons</taxon>
        <taxon>Gunneridae</taxon>
        <taxon>Pentapetalae</taxon>
        <taxon>rosids</taxon>
        <taxon>fabids</taxon>
        <taxon>Fabales</taxon>
        <taxon>Fabaceae</taxon>
        <taxon>Caesalpinioideae</taxon>
        <taxon>Cassia clade</taxon>
        <taxon>Senna</taxon>
    </lineage>
</organism>
<dbReference type="AlphaFoldDB" id="A0A834T3E5"/>
<dbReference type="InterPro" id="IPR041144">
    <property type="entry name" value="SCAB-PH"/>
</dbReference>
<dbReference type="Pfam" id="PF16712">
    <property type="entry name" value="SCAB_CC"/>
    <property type="match status" value="1"/>
</dbReference>
<sequence>MQKEAVPAVSADVVFASSRFPNYKIGANNQIIETKDDPKVLSMKEVVARETAQLMEQQNRLSVRDLASKFEKGLAAAAKLSEEARLREAASLEKHVLLKKLRDALESLKGRVAGRNKDDVVEAIAMVEALAVQLTQREGELIQEKSEVKKLASFLKQASEDAKKLVDEERAFARAEIENARTAVQRVEEALQEHERMSRATGKQDLEQLMKEVQEARRIKMLHQPSKVMDMEHELQALRAQLAEKSRHYLRLQKELTRMKKGGENVPHLFELEGTEILGSYLQIQPCSDYAPDLSKCLIQWYRVSSEGAKKERISGATKSIYAPEPFDVGRMLQVDIIVEGQNITLSTTGPIDPAAGLGTYVEALVRRHDTEFNVVVTQMNGSHHSTESIHVLHIGKMRMKLCKGKATIAKEYYSSLMQFCGVRGGGNAAAHALFWQAKPGLSFVLAFESERDRNAALMLARRFAFDCNYEANTTELRPEVEPSAAMISQRQQRVAWPVLSSFGS</sequence>
<evidence type="ECO:0000259" key="3">
    <source>
        <dbReference type="Pfam" id="PF16711"/>
    </source>
</evidence>
<keyword evidence="1" id="KW-0175">Coiled coil</keyword>
<gene>
    <name evidence="6" type="ORF">G2W53_029572</name>
</gene>
<dbReference type="Gene3D" id="2.60.40.2700">
    <property type="match status" value="1"/>
</dbReference>
<dbReference type="InterPro" id="IPR032012">
    <property type="entry name" value="SCAB-ABD"/>
</dbReference>
<evidence type="ECO:0000313" key="6">
    <source>
        <dbReference type="EMBL" id="KAF7815603.1"/>
    </source>
</evidence>
<proteinExistence type="predicted"/>
<feature type="domain" description="Stomatal closure-related actin-binding protein coiled-coil" evidence="4">
    <location>
        <begin position="89"/>
        <end position="256"/>
    </location>
</feature>